<dbReference type="CDD" id="cd22918">
    <property type="entry name" value="HFD_TAF8"/>
    <property type="match status" value="1"/>
</dbReference>
<dbReference type="InterPro" id="IPR019473">
    <property type="entry name" value="TFIID_su8_C"/>
</dbReference>
<keyword evidence="6" id="KW-0539">Nucleus</keyword>
<evidence type="ECO:0000256" key="4">
    <source>
        <dbReference type="ARBA" id="ARBA00023015"/>
    </source>
</evidence>
<evidence type="ECO:0000259" key="8">
    <source>
        <dbReference type="SMART" id="SM00576"/>
    </source>
</evidence>
<evidence type="ECO:0000256" key="5">
    <source>
        <dbReference type="ARBA" id="ARBA00023163"/>
    </source>
</evidence>
<evidence type="ECO:0000256" key="7">
    <source>
        <dbReference type="SAM" id="MobiDB-lite"/>
    </source>
</evidence>
<evidence type="ECO:0000256" key="1">
    <source>
        <dbReference type="ARBA" id="ARBA00004123"/>
    </source>
</evidence>
<dbReference type="GO" id="GO:0046982">
    <property type="term" value="F:protein heterodimerization activity"/>
    <property type="evidence" value="ECO:0007669"/>
    <property type="project" value="InterPro"/>
</dbReference>
<evidence type="ECO:0000313" key="10">
    <source>
        <dbReference type="Proteomes" id="UP001233999"/>
    </source>
</evidence>
<feature type="region of interest" description="Disordered" evidence="7">
    <location>
        <begin position="222"/>
        <end position="283"/>
    </location>
</feature>
<comment type="similarity">
    <text evidence="2">Belongs to the TAF8 family.</text>
</comment>
<dbReference type="PANTHER" id="PTHR46469:SF1">
    <property type="entry name" value="TRANSCRIPTION INITIATION FACTOR TFIID SUBUNIT 8"/>
    <property type="match status" value="1"/>
</dbReference>
<protein>
    <recommendedName>
        <fullName evidence="3">Transcription initiation factor TFIID subunit 8</fullName>
    </recommendedName>
</protein>
<dbReference type="Pfam" id="PF10406">
    <property type="entry name" value="TAF8_C"/>
    <property type="match status" value="1"/>
</dbReference>
<evidence type="ECO:0000313" key="9">
    <source>
        <dbReference type="EMBL" id="KAJ9582990.1"/>
    </source>
</evidence>
<feature type="domain" description="Bromodomain associated" evidence="8">
    <location>
        <begin position="6"/>
        <end position="82"/>
    </location>
</feature>
<organism evidence="9 10">
    <name type="scientific">Diploptera punctata</name>
    <name type="common">Pacific beetle cockroach</name>
    <dbReference type="NCBI Taxonomy" id="6984"/>
    <lineage>
        <taxon>Eukaryota</taxon>
        <taxon>Metazoa</taxon>
        <taxon>Ecdysozoa</taxon>
        <taxon>Arthropoda</taxon>
        <taxon>Hexapoda</taxon>
        <taxon>Insecta</taxon>
        <taxon>Pterygota</taxon>
        <taxon>Neoptera</taxon>
        <taxon>Polyneoptera</taxon>
        <taxon>Dictyoptera</taxon>
        <taxon>Blattodea</taxon>
        <taxon>Blaberoidea</taxon>
        <taxon>Blaberidae</taxon>
        <taxon>Diplopterinae</taxon>
        <taxon>Diploptera</taxon>
    </lineage>
</organism>
<dbReference type="InterPro" id="IPR006565">
    <property type="entry name" value="BTP"/>
</dbReference>
<accession>A0AAD7ZM99</accession>
<proteinExistence type="inferred from homology"/>
<dbReference type="CDD" id="cd08049">
    <property type="entry name" value="TAF8"/>
    <property type="match status" value="1"/>
</dbReference>
<keyword evidence="10" id="KW-1185">Reference proteome</keyword>
<dbReference type="Gene3D" id="1.10.20.10">
    <property type="entry name" value="Histone, subunit A"/>
    <property type="match status" value="1"/>
</dbReference>
<dbReference type="AlphaFoldDB" id="A0AAD7ZM99"/>
<gene>
    <name evidence="9" type="ORF">L9F63_022675</name>
</gene>
<evidence type="ECO:0000256" key="2">
    <source>
        <dbReference type="ARBA" id="ARBA00008767"/>
    </source>
</evidence>
<comment type="subcellular location">
    <subcellularLocation>
        <location evidence="1">Nucleus</location>
    </subcellularLocation>
</comment>
<dbReference type="GO" id="GO:0005669">
    <property type="term" value="C:transcription factor TFIID complex"/>
    <property type="evidence" value="ECO:0007669"/>
    <property type="project" value="InterPro"/>
</dbReference>
<keyword evidence="4" id="KW-0805">Transcription regulation</keyword>
<reference evidence="9" key="2">
    <citation type="submission" date="2023-05" db="EMBL/GenBank/DDBJ databases">
        <authorList>
            <person name="Fouks B."/>
        </authorList>
    </citation>
    <scope>NUCLEOTIDE SEQUENCE</scope>
    <source>
        <strain evidence="9">Stay&amp;Tobe</strain>
        <tissue evidence="9">Testes</tissue>
    </source>
</reference>
<name>A0AAD7ZM99_DIPPU</name>
<dbReference type="InterPro" id="IPR009072">
    <property type="entry name" value="Histone-fold"/>
</dbReference>
<keyword evidence="5" id="KW-0804">Transcription</keyword>
<dbReference type="Pfam" id="PF07524">
    <property type="entry name" value="Bromo_TP"/>
    <property type="match status" value="1"/>
</dbReference>
<dbReference type="SMART" id="SM00576">
    <property type="entry name" value="BTP"/>
    <property type="match status" value="1"/>
</dbReference>
<dbReference type="GO" id="GO:0006367">
    <property type="term" value="P:transcription initiation at RNA polymerase II promoter"/>
    <property type="evidence" value="ECO:0007669"/>
    <property type="project" value="TreeGrafter"/>
</dbReference>
<dbReference type="EMBL" id="JASPKZ010007695">
    <property type="protein sequence ID" value="KAJ9582990.1"/>
    <property type="molecule type" value="Genomic_DNA"/>
</dbReference>
<evidence type="ECO:0000256" key="6">
    <source>
        <dbReference type="ARBA" id="ARBA00023242"/>
    </source>
</evidence>
<reference evidence="9" key="1">
    <citation type="journal article" date="2023" name="IScience">
        <title>Live-bearing cockroach genome reveals convergent evolutionary mechanisms linked to viviparity in insects and beyond.</title>
        <authorList>
            <person name="Fouks B."/>
            <person name="Harrison M.C."/>
            <person name="Mikhailova A.A."/>
            <person name="Marchal E."/>
            <person name="English S."/>
            <person name="Carruthers M."/>
            <person name="Jennings E.C."/>
            <person name="Chiamaka E.L."/>
            <person name="Frigard R.A."/>
            <person name="Pippel M."/>
            <person name="Attardo G.M."/>
            <person name="Benoit J.B."/>
            <person name="Bornberg-Bauer E."/>
            <person name="Tobe S.S."/>
        </authorList>
    </citation>
    <scope>NUCLEOTIDE SEQUENCE</scope>
    <source>
        <strain evidence="9">Stay&amp;Tobe</strain>
    </source>
</reference>
<dbReference type="Proteomes" id="UP001233999">
    <property type="component" value="Unassembled WGS sequence"/>
</dbReference>
<comment type="caution">
    <text evidence="9">The sequence shown here is derived from an EMBL/GenBank/DDBJ whole genome shotgun (WGS) entry which is preliminary data.</text>
</comment>
<feature type="non-terminal residue" evidence="9">
    <location>
        <position position="303"/>
    </location>
</feature>
<sequence length="303" mass="33674">MENLSSNLRRRPLQVAVAGLLAEVGFDTADKMAHETLIEMAQSLICQIGLSAKSYCELSGRTEPVVGDVVIAMVNMGLSLDGIDAHARRPGRTVLPPLVSSTQSKQLSILQAGVKQTHPPHIPAHLPPFPDPHAYIRTPTHKQPVTEYEAIREKSATQKRDIERALTRFVARTSETHSLFPYRGYNVSIPMIACKPHTRPYLKALLPSDQVFEFEDEFSVTNCQSRGGSGPSRKTTRSEMEGEEEDGKETAEEGRSAETDTIDNPYLRPVKLPRKKKPKLNFVSDAHLRNALPAQKTHKLLKI</sequence>
<dbReference type="InterPro" id="IPR037818">
    <property type="entry name" value="TAF8"/>
</dbReference>
<evidence type="ECO:0000256" key="3">
    <source>
        <dbReference type="ARBA" id="ARBA00017307"/>
    </source>
</evidence>
<feature type="compositionally biased region" description="Basic and acidic residues" evidence="7">
    <location>
        <begin position="248"/>
        <end position="258"/>
    </location>
</feature>
<dbReference type="PANTHER" id="PTHR46469">
    <property type="entry name" value="TRANSCRIPTION INITIATION FACTOR TFIID SUBUNIT 8"/>
    <property type="match status" value="1"/>
</dbReference>